<dbReference type="InterPro" id="IPR011006">
    <property type="entry name" value="CheY-like_superfamily"/>
</dbReference>
<organism evidence="14 15">
    <name type="scientific">Sphingomonas immobilis</name>
    <dbReference type="NCBI Taxonomy" id="3063997"/>
    <lineage>
        <taxon>Bacteria</taxon>
        <taxon>Pseudomonadati</taxon>
        <taxon>Pseudomonadota</taxon>
        <taxon>Alphaproteobacteria</taxon>
        <taxon>Sphingomonadales</taxon>
        <taxon>Sphingomonadaceae</taxon>
        <taxon>Sphingomonas</taxon>
    </lineage>
</organism>
<dbReference type="SUPFAM" id="SSF55874">
    <property type="entry name" value="ATPase domain of HSP90 chaperone/DNA topoisomerase II/histidine kinase"/>
    <property type="match status" value="1"/>
</dbReference>
<dbReference type="Gene3D" id="3.30.450.20">
    <property type="entry name" value="PAS domain"/>
    <property type="match status" value="4"/>
</dbReference>
<dbReference type="PROSITE" id="PS50112">
    <property type="entry name" value="PAS"/>
    <property type="match status" value="1"/>
</dbReference>
<dbReference type="InterPro" id="IPR035965">
    <property type="entry name" value="PAS-like_dom_sf"/>
</dbReference>
<evidence type="ECO:0000313" key="14">
    <source>
        <dbReference type="EMBL" id="MDO7840880.1"/>
    </source>
</evidence>
<evidence type="ECO:0000256" key="1">
    <source>
        <dbReference type="ARBA" id="ARBA00000085"/>
    </source>
</evidence>
<dbReference type="Gene3D" id="3.30.450.40">
    <property type="match status" value="1"/>
</dbReference>
<name>A0ABT8ZTJ1_9SPHN</name>
<dbReference type="Proteomes" id="UP001176468">
    <property type="component" value="Unassembled WGS sequence"/>
</dbReference>
<dbReference type="EMBL" id="JAUQSZ010000001">
    <property type="protein sequence ID" value="MDO7840880.1"/>
    <property type="molecule type" value="Genomic_DNA"/>
</dbReference>
<dbReference type="InterPro" id="IPR003594">
    <property type="entry name" value="HATPase_dom"/>
</dbReference>
<evidence type="ECO:0000256" key="6">
    <source>
        <dbReference type="ARBA" id="ARBA00022777"/>
    </source>
</evidence>
<keyword evidence="8" id="KW-0902">Two-component regulatory system</keyword>
<dbReference type="InterPro" id="IPR000700">
    <property type="entry name" value="PAS-assoc_C"/>
</dbReference>
<dbReference type="Gene3D" id="1.10.287.130">
    <property type="match status" value="1"/>
</dbReference>
<dbReference type="InterPro" id="IPR029016">
    <property type="entry name" value="GAF-like_dom_sf"/>
</dbReference>
<accession>A0ABT8ZTJ1</accession>
<feature type="domain" description="PAS" evidence="12">
    <location>
        <begin position="483"/>
        <end position="540"/>
    </location>
</feature>
<feature type="domain" description="Response regulatory" evidence="11">
    <location>
        <begin position="993"/>
        <end position="1109"/>
    </location>
</feature>
<keyword evidence="6" id="KW-0418">Kinase</keyword>
<keyword evidence="5" id="KW-0547">Nucleotide-binding</keyword>
<dbReference type="RefSeq" id="WP_304559192.1">
    <property type="nucleotide sequence ID" value="NZ_JAUQSZ010000001.1"/>
</dbReference>
<dbReference type="PANTHER" id="PTHR43065:SF42">
    <property type="entry name" value="TWO-COMPONENT SENSOR PPRA"/>
    <property type="match status" value="1"/>
</dbReference>
<dbReference type="InterPro" id="IPR003018">
    <property type="entry name" value="GAF"/>
</dbReference>
<gene>
    <name evidence="14" type="ORF">Q5H94_00945</name>
</gene>
<dbReference type="PROSITE" id="PS50113">
    <property type="entry name" value="PAC"/>
    <property type="match status" value="2"/>
</dbReference>
<evidence type="ECO:0000256" key="5">
    <source>
        <dbReference type="ARBA" id="ARBA00022741"/>
    </source>
</evidence>
<protein>
    <recommendedName>
        <fullName evidence="2">histidine kinase</fullName>
        <ecNumber evidence="2">2.7.13.3</ecNumber>
    </recommendedName>
</protein>
<dbReference type="Gene3D" id="2.10.70.100">
    <property type="match status" value="1"/>
</dbReference>
<dbReference type="SMART" id="SM00448">
    <property type="entry name" value="REC"/>
    <property type="match status" value="1"/>
</dbReference>
<dbReference type="SUPFAM" id="SSF55781">
    <property type="entry name" value="GAF domain-like"/>
    <property type="match status" value="1"/>
</dbReference>
<dbReference type="SMART" id="SM00086">
    <property type="entry name" value="PAC"/>
    <property type="match status" value="3"/>
</dbReference>
<evidence type="ECO:0000256" key="8">
    <source>
        <dbReference type="ARBA" id="ARBA00023012"/>
    </source>
</evidence>
<dbReference type="Pfam" id="PF01590">
    <property type="entry name" value="GAF"/>
    <property type="match status" value="1"/>
</dbReference>
<dbReference type="InterPro" id="IPR036890">
    <property type="entry name" value="HATPase_C_sf"/>
</dbReference>
<dbReference type="InterPro" id="IPR001789">
    <property type="entry name" value="Sig_transdc_resp-reg_receiver"/>
</dbReference>
<dbReference type="NCBIfam" id="TIGR00229">
    <property type="entry name" value="sensory_box"/>
    <property type="match status" value="2"/>
</dbReference>
<evidence type="ECO:0000256" key="4">
    <source>
        <dbReference type="ARBA" id="ARBA00022679"/>
    </source>
</evidence>
<dbReference type="CDD" id="cd18161">
    <property type="entry name" value="REC_hyHK_blue-like"/>
    <property type="match status" value="1"/>
</dbReference>
<evidence type="ECO:0000259" key="13">
    <source>
        <dbReference type="PROSITE" id="PS50113"/>
    </source>
</evidence>
<evidence type="ECO:0000313" key="15">
    <source>
        <dbReference type="Proteomes" id="UP001176468"/>
    </source>
</evidence>
<keyword evidence="3 9" id="KW-0597">Phosphoprotein</keyword>
<feature type="domain" description="Histidine kinase" evidence="10">
    <location>
        <begin position="746"/>
        <end position="970"/>
    </location>
</feature>
<dbReference type="PROSITE" id="PS50110">
    <property type="entry name" value="RESPONSE_REGULATORY"/>
    <property type="match status" value="1"/>
</dbReference>
<dbReference type="InterPro" id="IPR036097">
    <property type="entry name" value="HisK_dim/P_sf"/>
</dbReference>
<dbReference type="Pfam" id="PF00072">
    <property type="entry name" value="Response_reg"/>
    <property type="match status" value="1"/>
</dbReference>
<evidence type="ECO:0000259" key="11">
    <source>
        <dbReference type="PROSITE" id="PS50110"/>
    </source>
</evidence>
<dbReference type="SUPFAM" id="SSF55785">
    <property type="entry name" value="PYP-like sensor domain (PAS domain)"/>
    <property type="match status" value="3"/>
</dbReference>
<dbReference type="PANTHER" id="PTHR43065">
    <property type="entry name" value="SENSOR HISTIDINE KINASE"/>
    <property type="match status" value="1"/>
</dbReference>
<evidence type="ECO:0000256" key="9">
    <source>
        <dbReference type="PROSITE-ProRule" id="PRU00169"/>
    </source>
</evidence>
<sequence>MASAPDTPESPATLRFLDGGGEMGARMRAFDWAAHPLGPAEHWPLVLKITVSLCLHSSIPTAIYWGPDFRLLYNDAWIPVGRGHPATLGETGAVARADIWPILGPQLERIMTSGEGVSLERQRLMCERGDRIEEAFYTYSSLPIRDESGMRLGVLNTGNEVTSQVRAEQSVRASEERLQMALDASGNVGTWDWDPVTNHIIADERAARLYGVDPAAARRGAPADFYRANVHPDDIGRVSALQKAVFGKGGEYSVEARILPAEGAERWLLSQGRATHEAGVLTRFSGIVLDVTDARRREEELRHARDEREFLLMLTERQRALSSSDDIMQMTATALGERLAVSAAGFYRVHGDALLHYGACWTDGSVPPLTGEMPVADFGPEIDAMMRTERTLVFTGGADDPGPVPETVHGRATRAAISVPLVRDGRWQAGFYLSNLHPRSWSPGEVALVEEVAELSWDSVARTEAIARLRVMNDSLVDQVADRTAERDRIWEASRDLLGIADLEGRWINVNPAWERVLGWPRHMILGRDSSWLRHSDDHEISAPLLDELNVKESLSGFETRYRTSAGDYRRLAWQGTRINDRVYTIARDVTEERQQQAALLAAEERTRLVLEAMEGVGVWTYDIAADRFRSDPGFAALLGFDAATDAGGVSMMEVAQRIHPDDLPKMRMLRDIQRGLWEDGESEYRIIRPDGGIRWIMVRNRVLQDAAGKAESIMGVGVDLTRQRELEERLRQSQKMEAVGQLTGGLAHDFNNLLTGISGALEIMAMRLKQGRIDDLPRYIGAAQTASGRAAALTHRLLAFSRKQPLDPRPTDVARLIAGMEDLVRGTVGPNIALGFDIAEGAWPVLVDPNQLENALLNLCINARDAMPDGGSLTISAQNRDLDAREAAERDVAPGAYLVLLVIDTGTGMSADVVARAFDPFFTTKPMGQGTGLGLSMIYGFARQSGGQVKIESRLGHGTTMALYLPRHHGDVAADEAGGGGALALPEARGERVLVVDDEAVVRMLVVDVLEELGYEPIEASDGAEAVAALEAEGRIDLLVTDVGLPGGMNGRQVADAARALRPDIPVLFITGFAENAVVGDGPLDPGMQLVAKPFAIDALAVRIRDMVTGR</sequence>
<dbReference type="Pfam" id="PF08447">
    <property type="entry name" value="PAS_3"/>
    <property type="match status" value="2"/>
</dbReference>
<dbReference type="Pfam" id="PF00989">
    <property type="entry name" value="PAS"/>
    <property type="match status" value="1"/>
</dbReference>
<dbReference type="CDD" id="cd00130">
    <property type="entry name" value="PAS"/>
    <property type="match status" value="3"/>
</dbReference>
<dbReference type="Pfam" id="PF02518">
    <property type="entry name" value="HATPase_c"/>
    <property type="match status" value="1"/>
</dbReference>
<evidence type="ECO:0000256" key="3">
    <source>
        <dbReference type="ARBA" id="ARBA00022553"/>
    </source>
</evidence>
<dbReference type="InterPro" id="IPR013655">
    <property type="entry name" value="PAS_fold_3"/>
</dbReference>
<feature type="modified residue" description="4-aspartylphosphate" evidence="9">
    <location>
        <position position="1043"/>
    </location>
</feature>
<dbReference type="PROSITE" id="PS50109">
    <property type="entry name" value="HIS_KIN"/>
    <property type="match status" value="1"/>
</dbReference>
<evidence type="ECO:0000259" key="12">
    <source>
        <dbReference type="PROSITE" id="PS50112"/>
    </source>
</evidence>
<keyword evidence="15" id="KW-1185">Reference proteome</keyword>
<dbReference type="Gene3D" id="3.40.50.2300">
    <property type="match status" value="1"/>
</dbReference>
<dbReference type="PRINTS" id="PR00344">
    <property type="entry name" value="BCTRLSENSOR"/>
</dbReference>
<dbReference type="Pfam" id="PF00512">
    <property type="entry name" value="HisKA"/>
    <property type="match status" value="1"/>
</dbReference>
<dbReference type="InterPro" id="IPR004358">
    <property type="entry name" value="Sig_transdc_His_kin-like_C"/>
</dbReference>
<evidence type="ECO:0000259" key="10">
    <source>
        <dbReference type="PROSITE" id="PS50109"/>
    </source>
</evidence>
<dbReference type="InterPro" id="IPR001610">
    <property type="entry name" value="PAC"/>
</dbReference>
<evidence type="ECO:0000256" key="2">
    <source>
        <dbReference type="ARBA" id="ARBA00012438"/>
    </source>
</evidence>
<dbReference type="InterPro" id="IPR005467">
    <property type="entry name" value="His_kinase_dom"/>
</dbReference>
<dbReference type="SMART" id="SM00388">
    <property type="entry name" value="HisKA"/>
    <property type="match status" value="1"/>
</dbReference>
<feature type="domain" description="PAC" evidence="13">
    <location>
        <begin position="252"/>
        <end position="303"/>
    </location>
</feature>
<reference evidence="14" key="1">
    <citation type="submission" date="2023-07" db="EMBL/GenBank/DDBJ databases">
        <authorList>
            <person name="Kim M.K."/>
        </authorList>
    </citation>
    <scope>NUCLEOTIDE SEQUENCE</scope>
    <source>
        <strain evidence="14">CA1-15</strain>
    </source>
</reference>
<keyword evidence="4" id="KW-0808">Transferase</keyword>
<feature type="domain" description="PAC" evidence="13">
    <location>
        <begin position="681"/>
        <end position="733"/>
    </location>
</feature>
<dbReference type="Gene3D" id="3.30.565.10">
    <property type="entry name" value="Histidine kinase-like ATPase, C-terminal domain"/>
    <property type="match status" value="1"/>
</dbReference>
<keyword evidence="7" id="KW-0067">ATP-binding</keyword>
<comment type="caution">
    <text evidence="14">The sequence shown here is derived from an EMBL/GenBank/DDBJ whole genome shotgun (WGS) entry which is preliminary data.</text>
</comment>
<dbReference type="InterPro" id="IPR013767">
    <property type="entry name" value="PAS_fold"/>
</dbReference>
<dbReference type="SMART" id="SM00065">
    <property type="entry name" value="GAF"/>
    <property type="match status" value="1"/>
</dbReference>
<dbReference type="SMART" id="SM00387">
    <property type="entry name" value="HATPase_c"/>
    <property type="match status" value="1"/>
</dbReference>
<proteinExistence type="predicted"/>
<dbReference type="SUPFAM" id="SSF47384">
    <property type="entry name" value="Homodimeric domain of signal transducing histidine kinase"/>
    <property type="match status" value="1"/>
</dbReference>
<comment type="catalytic activity">
    <reaction evidence="1">
        <text>ATP + protein L-histidine = ADP + protein N-phospho-L-histidine.</text>
        <dbReference type="EC" id="2.7.13.3"/>
    </reaction>
</comment>
<evidence type="ECO:0000256" key="7">
    <source>
        <dbReference type="ARBA" id="ARBA00022840"/>
    </source>
</evidence>
<dbReference type="SMART" id="SM00091">
    <property type="entry name" value="PAS"/>
    <property type="match status" value="3"/>
</dbReference>
<dbReference type="CDD" id="cd00082">
    <property type="entry name" value="HisKA"/>
    <property type="match status" value="1"/>
</dbReference>
<dbReference type="SUPFAM" id="SSF52172">
    <property type="entry name" value="CheY-like"/>
    <property type="match status" value="1"/>
</dbReference>
<dbReference type="InterPro" id="IPR000014">
    <property type="entry name" value="PAS"/>
</dbReference>
<dbReference type="InterPro" id="IPR003661">
    <property type="entry name" value="HisK_dim/P_dom"/>
</dbReference>
<dbReference type="EC" id="2.7.13.3" evidence="2"/>